<organism evidence="2 3">
    <name type="scientific">Amycolatopsis endophytica</name>
    <dbReference type="NCBI Taxonomy" id="860233"/>
    <lineage>
        <taxon>Bacteria</taxon>
        <taxon>Bacillati</taxon>
        <taxon>Actinomycetota</taxon>
        <taxon>Actinomycetes</taxon>
        <taxon>Pseudonocardiales</taxon>
        <taxon>Pseudonocardiaceae</taxon>
        <taxon>Amycolatopsis</taxon>
    </lineage>
</organism>
<sequence length="153" mass="16385">MSSREAQTSLDTIRSLGRHTVDESADHGFAWRYLVLSVVAVFLVFASFDLPGPWDRLVVATGLGLSVLAALRMRRGARVHRRLTGPERRWYLAAAVVFLVLCVGFQVAAAVLAVTTGLPAHHTIGAAATALTLAALVPAGRARFRAVARASVR</sequence>
<feature type="transmembrane region" description="Helical" evidence="1">
    <location>
        <begin position="29"/>
        <end position="48"/>
    </location>
</feature>
<feature type="transmembrane region" description="Helical" evidence="1">
    <location>
        <begin position="120"/>
        <end position="139"/>
    </location>
</feature>
<keyword evidence="1" id="KW-0812">Transmembrane</keyword>
<comment type="caution">
    <text evidence="2">The sequence shown here is derived from an EMBL/GenBank/DDBJ whole genome shotgun (WGS) entry which is preliminary data.</text>
</comment>
<name>A0A853BC39_9PSEU</name>
<gene>
    <name evidence="2" type="ORF">HNR02_006323</name>
</gene>
<reference evidence="2 3" key="1">
    <citation type="submission" date="2020-07" db="EMBL/GenBank/DDBJ databases">
        <title>Sequencing the genomes of 1000 actinobacteria strains.</title>
        <authorList>
            <person name="Klenk H.-P."/>
        </authorList>
    </citation>
    <scope>NUCLEOTIDE SEQUENCE [LARGE SCALE GENOMIC DNA]</scope>
    <source>
        <strain evidence="2 3">DSM 104006</strain>
    </source>
</reference>
<evidence type="ECO:0000256" key="1">
    <source>
        <dbReference type="SAM" id="Phobius"/>
    </source>
</evidence>
<dbReference type="AlphaFoldDB" id="A0A853BC39"/>
<dbReference type="Proteomes" id="UP000549616">
    <property type="component" value="Unassembled WGS sequence"/>
</dbReference>
<dbReference type="EMBL" id="JACCFK010000002">
    <property type="protein sequence ID" value="NYI92948.1"/>
    <property type="molecule type" value="Genomic_DNA"/>
</dbReference>
<keyword evidence="3" id="KW-1185">Reference proteome</keyword>
<proteinExistence type="predicted"/>
<keyword evidence="1" id="KW-0472">Membrane</keyword>
<protein>
    <submittedName>
        <fullName evidence="2">Uncharacterized protein</fullName>
    </submittedName>
</protein>
<feature type="transmembrane region" description="Helical" evidence="1">
    <location>
        <begin position="91"/>
        <end position="114"/>
    </location>
</feature>
<evidence type="ECO:0000313" key="3">
    <source>
        <dbReference type="Proteomes" id="UP000549616"/>
    </source>
</evidence>
<accession>A0A853BC39</accession>
<feature type="transmembrane region" description="Helical" evidence="1">
    <location>
        <begin position="54"/>
        <end position="71"/>
    </location>
</feature>
<dbReference type="RefSeq" id="WP_179777207.1">
    <property type="nucleotide sequence ID" value="NZ_JACCFK010000002.1"/>
</dbReference>
<keyword evidence="1" id="KW-1133">Transmembrane helix</keyword>
<evidence type="ECO:0000313" key="2">
    <source>
        <dbReference type="EMBL" id="NYI92948.1"/>
    </source>
</evidence>